<dbReference type="SUPFAM" id="SSF63418">
    <property type="entry name" value="MurE/MurF N-terminal domain"/>
    <property type="match status" value="1"/>
</dbReference>
<dbReference type="NCBIfam" id="TIGR01143">
    <property type="entry name" value="murF"/>
    <property type="match status" value="1"/>
</dbReference>
<dbReference type="Gene3D" id="3.40.1390.10">
    <property type="entry name" value="MurE/MurF, N-terminal domain"/>
    <property type="match status" value="1"/>
</dbReference>
<dbReference type="PANTHER" id="PTHR43024">
    <property type="entry name" value="UDP-N-ACETYLMURAMOYL-TRIPEPTIDE--D-ALANYL-D-ALANINE LIGASE"/>
    <property type="match status" value="1"/>
</dbReference>
<dbReference type="OrthoDB" id="9801978at2"/>
<dbReference type="Proteomes" id="UP000275461">
    <property type="component" value="Unassembled WGS sequence"/>
</dbReference>
<name>A0A498BTZ1_9GAMM</name>
<dbReference type="InterPro" id="IPR036565">
    <property type="entry name" value="Mur-like_cat_sf"/>
</dbReference>
<accession>A0A498BTZ1</accession>
<evidence type="ECO:0000256" key="11">
    <source>
        <dbReference type="RuleBase" id="RU004136"/>
    </source>
</evidence>
<keyword evidence="16" id="KW-1185">Reference proteome</keyword>
<dbReference type="GO" id="GO:0047480">
    <property type="term" value="F:UDP-N-acetylmuramoyl-tripeptide-D-alanyl-D-alanine ligase activity"/>
    <property type="evidence" value="ECO:0007669"/>
    <property type="project" value="UniProtKB-UniRule"/>
</dbReference>
<dbReference type="HAMAP" id="MF_02019">
    <property type="entry name" value="MurF"/>
    <property type="match status" value="1"/>
</dbReference>
<reference evidence="15 16" key="1">
    <citation type="submission" date="2018-10" db="EMBL/GenBank/DDBJ databases">
        <title>Genomic Encyclopedia of Type Strains, Phase IV (KMG-IV): sequencing the most valuable type-strain genomes for metagenomic binning, comparative biology and taxonomic classification.</title>
        <authorList>
            <person name="Goeker M."/>
        </authorList>
    </citation>
    <scope>NUCLEOTIDE SEQUENCE [LARGE SCALE GENOMIC DNA]</scope>
    <source>
        <strain evidence="15 16">DSM 12769</strain>
    </source>
</reference>
<proteinExistence type="inferred from homology"/>
<evidence type="ECO:0000259" key="13">
    <source>
        <dbReference type="Pfam" id="PF02875"/>
    </source>
</evidence>
<evidence type="ECO:0000256" key="3">
    <source>
        <dbReference type="ARBA" id="ARBA00022618"/>
    </source>
</evidence>
<comment type="caution">
    <text evidence="15">The sequence shown here is derived from an EMBL/GenBank/DDBJ whole genome shotgun (WGS) entry which is preliminary data.</text>
</comment>
<keyword evidence="9 10" id="KW-0961">Cell wall biogenesis/degradation</keyword>
<keyword evidence="6 10" id="KW-0133">Cell shape</keyword>
<keyword evidence="7 10" id="KW-0573">Peptidoglycan synthesis</keyword>
<dbReference type="GO" id="GO:0071555">
    <property type="term" value="P:cell wall organization"/>
    <property type="evidence" value="ECO:0007669"/>
    <property type="project" value="UniProtKB-KW"/>
</dbReference>
<gene>
    <name evidence="10" type="primary">murF</name>
    <name evidence="15" type="ORF">DFR31_2569</name>
</gene>
<evidence type="ECO:0000256" key="9">
    <source>
        <dbReference type="ARBA" id="ARBA00023316"/>
    </source>
</evidence>
<evidence type="ECO:0000256" key="8">
    <source>
        <dbReference type="ARBA" id="ARBA00023306"/>
    </source>
</evidence>
<keyword evidence="2 10" id="KW-0436">Ligase</keyword>
<dbReference type="EC" id="6.3.2.10" evidence="10 11"/>
<dbReference type="InterPro" id="IPR004101">
    <property type="entry name" value="Mur_ligase_C"/>
</dbReference>
<keyword evidence="1 10" id="KW-0963">Cytoplasm</keyword>
<sequence>MSRFTLQDVAEWTGGTRHGDAVTVGEVGLDSRSLSAGGLFVAMIGTRVDGHEFVADAAARGAAAALVERAGDWPLPVVQVADSRAALQRLGRAWRRRMPARVVGITGSNGKTTVKEMVAAILARRGATLATRGNLNNELGVPLTLLRLDRGHRFAVVEMGASAPGEIAELAALAEPEIGVVTNAGPAHLEGFGDLDGVARSKGELFAGLPADGIAVVNADDPRAGIWRDLVGERRCLKFGRGADADVLALGETGRGHFELQVPGGRHPVRLPLPGGHNVMNALAAAAVAVALEVPLGDIVAGLEACTGVAGRLQWRTGREDCRVLDDTYNANPASLQAALDVLAAEHGERWLVLGDMGELGAGAAEMHARAGEAARAAGVHRVFTLGSLAEEATRSFGDGGRHFEDADSLQAALCADLSAEVRVLVKGSRFMDMDRIVAALAGDDEQAGES</sequence>
<keyword evidence="4 10" id="KW-0547">Nucleotide-binding</keyword>
<evidence type="ECO:0000313" key="16">
    <source>
        <dbReference type="Proteomes" id="UP000275461"/>
    </source>
</evidence>
<comment type="similarity">
    <text evidence="10">Belongs to the MurCDEF family. MurF subfamily.</text>
</comment>
<organism evidence="15 16">
    <name type="scientific">Alkalispirillum mobile</name>
    <dbReference type="NCBI Taxonomy" id="85925"/>
    <lineage>
        <taxon>Bacteria</taxon>
        <taxon>Pseudomonadati</taxon>
        <taxon>Pseudomonadota</taxon>
        <taxon>Gammaproteobacteria</taxon>
        <taxon>Chromatiales</taxon>
        <taxon>Ectothiorhodospiraceae</taxon>
        <taxon>Alkalispirillum</taxon>
    </lineage>
</organism>
<dbReference type="PANTHER" id="PTHR43024:SF1">
    <property type="entry name" value="UDP-N-ACETYLMURAMOYL-TRIPEPTIDE--D-ALANYL-D-ALANINE LIGASE"/>
    <property type="match status" value="1"/>
</dbReference>
<protein>
    <recommendedName>
        <fullName evidence="10 11">UDP-N-acetylmuramoyl-tripeptide--D-alanyl-D-alanine ligase</fullName>
        <ecNumber evidence="10 11">6.3.2.10</ecNumber>
    </recommendedName>
    <alternativeName>
        <fullName evidence="10">D-alanyl-D-alanine-adding enzyme</fullName>
    </alternativeName>
</protein>
<comment type="pathway">
    <text evidence="10 11">Cell wall biogenesis; peptidoglycan biosynthesis.</text>
</comment>
<dbReference type="GO" id="GO:0008360">
    <property type="term" value="P:regulation of cell shape"/>
    <property type="evidence" value="ECO:0007669"/>
    <property type="project" value="UniProtKB-KW"/>
</dbReference>
<dbReference type="GO" id="GO:0009252">
    <property type="term" value="P:peptidoglycan biosynthetic process"/>
    <property type="evidence" value="ECO:0007669"/>
    <property type="project" value="UniProtKB-UniRule"/>
</dbReference>
<dbReference type="InterPro" id="IPR036615">
    <property type="entry name" value="Mur_ligase_C_dom_sf"/>
</dbReference>
<dbReference type="SUPFAM" id="SSF53244">
    <property type="entry name" value="MurD-like peptide ligases, peptide-binding domain"/>
    <property type="match status" value="1"/>
</dbReference>
<comment type="subcellular location">
    <subcellularLocation>
        <location evidence="10 11">Cytoplasm</location>
    </subcellularLocation>
</comment>
<evidence type="ECO:0000313" key="15">
    <source>
        <dbReference type="EMBL" id="RLK46862.1"/>
    </source>
</evidence>
<feature type="binding site" evidence="10">
    <location>
        <begin position="107"/>
        <end position="113"/>
    </location>
    <ligand>
        <name>ATP</name>
        <dbReference type="ChEBI" id="CHEBI:30616"/>
    </ligand>
</feature>
<dbReference type="SUPFAM" id="SSF53623">
    <property type="entry name" value="MurD-like peptide ligases, catalytic domain"/>
    <property type="match status" value="1"/>
</dbReference>
<feature type="domain" description="Mur ligase N-terminal catalytic" evidence="12">
    <location>
        <begin position="26"/>
        <end position="81"/>
    </location>
</feature>
<dbReference type="GO" id="GO:0051301">
    <property type="term" value="P:cell division"/>
    <property type="evidence" value="ECO:0007669"/>
    <property type="project" value="UniProtKB-KW"/>
</dbReference>
<feature type="domain" description="Mur ligase central" evidence="14">
    <location>
        <begin position="105"/>
        <end position="289"/>
    </location>
</feature>
<evidence type="ECO:0000256" key="5">
    <source>
        <dbReference type="ARBA" id="ARBA00022840"/>
    </source>
</evidence>
<evidence type="ECO:0000256" key="10">
    <source>
        <dbReference type="HAMAP-Rule" id="MF_02019"/>
    </source>
</evidence>
<evidence type="ECO:0000256" key="4">
    <source>
        <dbReference type="ARBA" id="ARBA00022741"/>
    </source>
</evidence>
<comment type="function">
    <text evidence="10 11">Involved in cell wall formation. Catalyzes the final step in the synthesis of UDP-N-acetylmuramoyl-pentapeptide, the precursor of murein.</text>
</comment>
<dbReference type="InterPro" id="IPR005863">
    <property type="entry name" value="UDP-N-AcMur_synth"/>
</dbReference>
<dbReference type="InterPro" id="IPR051046">
    <property type="entry name" value="MurCDEF_CellWall_CoF430Synth"/>
</dbReference>
<evidence type="ECO:0000256" key="6">
    <source>
        <dbReference type="ARBA" id="ARBA00022960"/>
    </source>
</evidence>
<dbReference type="InterPro" id="IPR035911">
    <property type="entry name" value="MurE/MurF_N"/>
</dbReference>
<dbReference type="Gene3D" id="3.90.190.20">
    <property type="entry name" value="Mur ligase, C-terminal domain"/>
    <property type="match status" value="1"/>
</dbReference>
<evidence type="ECO:0000256" key="2">
    <source>
        <dbReference type="ARBA" id="ARBA00022598"/>
    </source>
</evidence>
<dbReference type="Pfam" id="PF01225">
    <property type="entry name" value="Mur_ligase"/>
    <property type="match status" value="1"/>
</dbReference>
<dbReference type="InterPro" id="IPR000713">
    <property type="entry name" value="Mur_ligase_N"/>
</dbReference>
<comment type="catalytic activity">
    <reaction evidence="10 11">
        <text>D-alanyl-D-alanine + UDP-N-acetyl-alpha-D-muramoyl-L-alanyl-gamma-D-glutamyl-meso-2,6-diaminopimelate + ATP = UDP-N-acetyl-alpha-D-muramoyl-L-alanyl-gamma-D-glutamyl-meso-2,6-diaminopimeloyl-D-alanyl-D-alanine + ADP + phosphate + H(+)</text>
        <dbReference type="Rhea" id="RHEA:28374"/>
        <dbReference type="ChEBI" id="CHEBI:15378"/>
        <dbReference type="ChEBI" id="CHEBI:30616"/>
        <dbReference type="ChEBI" id="CHEBI:43474"/>
        <dbReference type="ChEBI" id="CHEBI:57822"/>
        <dbReference type="ChEBI" id="CHEBI:61386"/>
        <dbReference type="ChEBI" id="CHEBI:83905"/>
        <dbReference type="ChEBI" id="CHEBI:456216"/>
        <dbReference type="EC" id="6.3.2.10"/>
    </reaction>
</comment>
<dbReference type="Gene3D" id="3.40.1190.10">
    <property type="entry name" value="Mur-like, catalytic domain"/>
    <property type="match status" value="1"/>
</dbReference>
<dbReference type="GO" id="GO:0008766">
    <property type="term" value="F:UDP-N-acetylmuramoylalanyl-D-glutamyl-2,6-diaminopimelate-D-alanyl-D-alanine ligase activity"/>
    <property type="evidence" value="ECO:0007669"/>
    <property type="project" value="RHEA"/>
</dbReference>
<dbReference type="Pfam" id="PF08245">
    <property type="entry name" value="Mur_ligase_M"/>
    <property type="match status" value="1"/>
</dbReference>
<evidence type="ECO:0000259" key="12">
    <source>
        <dbReference type="Pfam" id="PF01225"/>
    </source>
</evidence>
<keyword evidence="3 10" id="KW-0132">Cell division</keyword>
<dbReference type="InterPro" id="IPR013221">
    <property type="entry name" value="Mur_ligase_cen"/>
</dbReference>
<evidence type="ECO:0000256" key="7">
    <source>
        <dbReference type="ARBA" id="ARBA00022984"/>
    </source>
</evidence>
<dbReference type="AlphaFoldDB" id="A0A498BTZ1"/>
<dbReference type="GO" id="GO:0005524">
    <property type="term" value="F:ATP binding"/>
    <property type="evidence" value="ECO:0007669"/>
    <property type="project" value="UniProtKB-UniRule"/>
</dbReference>
<keyword evidence="5 10" id="KW-0067">ATP-binding</keyword>
<keyword evidence="8 10" id="KW-0131">Cell cycle</keyword>
<evidence type="ECO:0000256" key="1">
    <source>
        <dbReference type="ARBA" id="ARBA00022490"/>
    </source>
</evidence>
<dbReference type="UniPathway" id="UPA00219"/>
<dbReference type="GO" id="GO:0005737">
    <property type="term" value="C:cytoplasm"/>
    <property type="evidence" value="ECO:0007669"/>
    <property type="project" value="UniProtKB-SubCell"/>
</dbReference>
<dbReference type="Pfam" id="PF02875">
    <property type="entry name" value="Mur_ligase_C"/>
    <property type="match status" value="1"/>
</dbReference>
<feature type="domain" description="Mur ligase C-terminal" evidence="13">
    <location>
        <begin position="311"/>
        <end position="430"/>
    </location>
</feature>
<dbReference type="RefSeq" id="WP_121443069.1">
    <property type="nucleotide sequence ID" value="NZ_RCDA01000005.1"/>
</dbReference>
<evidence type="ECO:0000259" key="14">
    <source>
        <dbReference type="Pfam" id="PF08245"/>
    </source>
</evidence>
<dbReference type="EMBL" id="RCDA01000005">
    <property type="protein sequence ID" value="RLK46862.1"/>
    <property type="molecule type" value="Genomic_DNA"/>
</dbReference>